<keyword evidence="4" id="KW-1185">Reference proteome</keyword>
<dbReference type="RefSeq" id="WP_186506918.1">
    <property type="nucleotide sequence ID" value="NZ_JACNEP010000007.1"/>
</dbReference>
<evidence type="ECO:0000313" key="4">
    <source>
        <dbReference type="Proteomes" id="UP000601768"/>
    </source>
</evidence>
<comment type="similarity">
    <text evidence="1">Belongs to the RelE toxin family.</text>
</comment>
<protein>
    <submittedName>
        <fullName evidence="3">Type II toxin-antitoxin system RelE/ParE family toxin</fullName>
    </submittedName>
</protein>
<dbReference type="InterPro" id="IPR007712">
    <property type="entry name" value="RelE/ParE_toxin"/>
</dbReference>
<dbReference type="PANTHER" id="PTHR33755">
    <property type="entry name" value="TOXIN PARE1-RELATED"/>
    <property type="match status" value="1"/>
</dbReference>
<accession>A0A8J6IVJ6</accession>
<name>A0A8J6IVJ6_9ALTE</name>
<reference evidence="3" key="2">
    <citation type="submission" date="2020-08" db="EMBL/GenBank/DDBJ databases">
        <authorList>
            <person name="Lai Q."/>
        </authorList>
    </citation>
    <scope>NUCLEOTIDE SEQUENCE</scope>
    <source>
        <strain evidence="3">S27-2</strain>
    </source>
</reference>
<dbReference type="PANTHER" id="PTHR33755:SF5">
    <property type="entry name" value="TYPE II TOXIN-ANTITOXIN SYSTEM RELE_PARE FAMILY TOXIN"/>
    <property type="match status" value="1"/>
</dbReference>
<keyword evidence="2" id="KW-1277">Toxin-antitoxin system</keyword>
<reference evidence="3" key="1">
    <citation type="journal article" date="2018" name="Int. J. Syst. Evol. Microbiol.">
        <title>Neptunicella marina gen. nov., sp. nov., isolated from surface seawater.</title>
        <authorList>
            <person name="Liu X."/>
            <person name="Lai Q."/>
            <person name="Du Y."/>
            <person name="Zhang X."/>
            <person name="Liu Z."/>
            <person name="Sun F."/>
            <person name="Shao Z."/>
        </authorList>
    </citation>
    <scope>NUCLEOTIDE SEQUENCE</scope>
    <source>
        <strain evidence="3">S27-2</strain>
    </source>
</reference>
<evidence type="ECO:0000256" key="2">
    <source>
        <dbReference type="ARBA" id="ARBA00022649"/>
    </source>
</evidence>
<dbReference type="EMBL" id="JACNEP010000007">
    <property type="protein sequence ID" value="MBC3766398.1"/>
    <property type="molecule type" value="Genomic_DNA"/>
</dbReference>
<evidence type="ECO:0000313" key="3">
    <source>
        <dbReference type="EMBL" id="MBC3766398.1"/>
    </source>
</evidence>
<proteinExistence type="inferred from homology"/>
<comment type="caution">
    <text evidence="3">The sequence shown here is derived from an EMBL/GenBank/DDBJ whole genome shotgun (WGS) entry which is preliminary data.</text>
</comment>
<dbReference type="InterPro" id="IPR035093">
    <property type="entry name" value="RelE/ParE_toxin_dom_sf"/>
</dbReference>
<evidence type="ECO:0000256" key="1">
    <source>
        <dbReference type="ARBA" id="ARBA00006226"/>
    </source>
</evidence>
<dbReference type="InterPro" id="IPR051803">
    <property type="entry name" value="TA_system_RelE-like_toxin"/>
</dbReference>
<gene>
    <name evidence="3" type="ORF">H8B19_10940</name>
</gene>
<dbReference type="Proteomes" id="UP000601768">
    <property type="component" value="Unassembled WGS sequence"/>
</dbReference>
<organism evidence="3 4">
    <name type="scientific">Neptunicella marina</name>
    <dbReference type="NCBI Taxonomy" id="2125989"/>
    <lineage>
        <taxon>Bacteria</taxon>
        <taxon>Pseudomonadati</taxon>
        <taxon>Pseudomonadota</taxon>
        <taxon>Gammaproteobacteria</taxon>
        <taxon>Alteromonadales</taxon>
        <taxon>Alteromonadaceae</taxon>
        <taxon>Neptunicella</taxon>
    </lineage>
</organism>
<dbReference type="Gene3D" id="3.30.2310.20">
    <property type="entry name" value="RelE-like"/>
    <property type="match status" value="1"/>
</dbReference>
<sequence>MKLRIAQSALSDLKAIQQYYQEQQVPHIGNDFVAAILQQAEMLQRHPDSGRIVPEFNLDYIRELIHPPFRVVYLRQQSEIVLIRVWRSERLLELPENDR</sequence>
<dbReference type="Pfam" id="PF05016">
    <property type="entry name" value="ParE_toxin"/>
    <property type="match status" value="1"/>
</dbReference>
<dbReference type="AlphaFoldDB" id="A0A8J6IVJ6"/>